<evidence type="ECO:0000256" key="2">
    <source>
        <dbReference type="ARBA" id="ARBA00022980"/>
    </source>
</evidence>
<evidence type="ECO:0000256" key="1">
    <source>
        <dbReference type="ARBA" id="ARBA00008889"/>
    </source>
</evidence>
<dbReference type="SUPFAM" id="SSF160369">
    <property type="entry name" value="Ribosomal protein L10-like"/>
    <property type="match status" value="1"/>
</dbReference>
<comment type="subunit">
    <text evidence="6">Component of the mitochondrial ribosome large subunit (39S) which comprises a 16S rRNA and about 50 distinct proteins.</text>
</comment>
<evidence type="ECO:0000313" key="7">
    <source>
        <dbReference type="EMBL" id="JAC10078.1"/>
    </source>
</evidence>
<keyword evidence="9" id="KW-1185">Reference proteome</keyword>
<evidence type="ECO:0000256" key="6">
    <source>
        <dbReference type="ARBA" id="ARBA00038782"/>
    </source>
</evidence>
<dbReference type="Proteomes" id="UP000069940">
    <property type="component" value="Unassembled WGS sequence"/>
</dbReference>
<dbReference type="EnsemblMetazoa" id="AALFPA23_009398.R12929">
    <property type="protein sequence ID" value="AALFPA23_009398.P12929"/>
    <property type="gene ID" value="AALFPA23_009398"/>
</dbReference>
<dbReference type="GO" id="GO:1990904">
    <property type="term" value="C:ribonucleoprotein complex"/>
    <property type="evidence" value="ECO:0007669"/>
    <property type="project" value="UniProtKB-KW"/>
</dbReference>
<dbReference type="RefSeq" id="XP_019565238.3">
    <property type="nucleotide sequence ID" value="XM_019709693.3"/>
</dbReference>
<dbReference type="InterPro" id="IPR001790">
    <property type="entry name" value="Ribosomal_uL10"/>
</dbReference>
<protein>
    <recommendedName>
        <fullName evidence="4">Large ribosomal subunit protein uL10m</fullName>
    </recommendedName>
    <alternativeName>
        <fullName evidence="5">39S ribosomal protein L10, mitochondrial</fullName>
    </alternativeName>
</protein>
<keyword evidence="2 7" id="KW-0689">Ribosomal protein</keyword>
<dbReference type="VEuPathDB" id="VectorBase:AALFPA_080801"/>
<dbReference type="InterPro" id="IPR047865">
    <property type="entry name" value="Ribosomal_uL10_bac_type"/>
</dbReference>
<dbReference type="GeneID" id="109433266"/>
<reference evidence="8" key="3">
    <citation type="submission" date="2025-05" db="UniProtKB">
        <authorList>
            <consortium name="EnsemblMetazoa"/>
        </authorList>
    </citation>
    <scope>IDENTIFICATION</scope>
    <source>
        <strain evidence="8">Foshan</strain>
    </source>
</reference>
<dbReference type="CDD" id="cd05797">
    <property type="entry name" value="Ribosomal_L10"/>
    <property type="match status" value="1"/>
</dbReference>
<evidence type="ECO:0000313" key="9">
    <source>
        <dbReference type="Proteomes" id="UP000069940"/>
    </source>
</evidence>
<reference evidence="9" key="2">
    <citation type="journal article" date="2015" name="Proc. Natl. Acad. Sci. U.S.A.">
        <title>Genome sequence of the Asian Tiger mosquito, Aedes albopictus, reveals insights into its biology, genetics, and evolution.</title>
        <authorList>
            <person name="Chen X.G."/>
            <person name="Jiang X."/>
            <person name="Gu J."/>
            <person name="Xu M."/>
            <person name="Wu Y."/>
            <person name="Deng Y."/>
            <person name="Zhang C."/>
            <person name="Bonizzoni M."/>
            <person name="Dermauw W."/>
            <person name="Vontas J."/>
            <person name="Armbruster P."/>
            <person name="Huang X."/>
            <person name="Yang Y."/>
            <person name="Zhang H."/>
            <person name="He W."/>
            <person name="Peng H."/>
            <person name="Liu Y."/>
            <person name="Wu K."/>
            <person name="Chen J."/>
            <person name="Lirakis M."/>
            <person name="Topalis P."/>
            <person name="Van Leeuwen T."/>
            <person name="Hall A.B."/>
            <person name="Jiang X."/>
            <person name="Thorpe C."/>
            <person name="Mueller R.L."/>
            <person name="Sun C."/>
            <person name="Waterhouse R.M."/>
            <person name="Yan G."/>
            <person name="Tu Z.J."/>
            <person name="Fang X."/>
            <person name="James A.A."/>
        </authorList>
    </citation>
    <scope>NUCLEOTIDE SEQUENCE [LARGE SCALE GENOMIC DNA]</scope>
    <source>
        <strain evidence="9">Foshan</strain>
    </source>
</reference>
<sequence>MSNFLQSALLQSRLPLVCFKRFRGKINIQRPRPPHYERARVLDVVKPIYKKPDFNAPCVEAGRTKAAQEVENPYERIIAREVRNWLDHSKMVAFIHLNSIKQEDFFKVQVALHRHQMSVKIYGKSIIRQAVEGTKFEAIQPLFDVKTALIFCPDESKIRQLLAVLKKTPQFVLMAGIIQGQFLSKKEFMGFASLPDLTTARAQLAAVLESAGAKIVSDLECHQNQLVNVLESYVRHENEKSGASQESSKAPEGTEG</sequence>
<dbReference type="PANTHER" id="PTHR11560">
    <property type="entry name" value="39S RIBOSOMAL PROTEIN L10, MITOCHONDRIAL"/>
    <property type="match status" value="1"/>
</dbReference>
<dbReference type="FunFam" id="3.30.70.1730:FF:000012">
    <property type="entry name" value="Mitochondrial Ribosomal Protein, Large"/>
    <property type="match status" value="1"/>
</dbReference>
<evidence type="ECO:0000313" key="8">
    <source>
        <dbReference type="EnsemblMetazoa" id="AALFPA23_009398.P12929"/>
    </source>
</evidence>
<organism evidence="7">
    <name type="scientific">Aedes albopictus</name>
    <name type="common">Asian tiger mosquito</name>
    <name type="synonym">Stegomyia albopicta</name>
    <dbReference type="NCBI Taxonomy" id="7160"/>
    <lineage>
        <taxon>Eukaryota</taxon>
        <taxon>Metazoa</taxon>
        <taxon>Ecdysozoa</taxon>
        <taxon>Arthropoda</taxon>
        <taxon>Hexapoda</taxon>
        <taxon>Insecta</taxon>
        <taxon>Pterygota</taxon>
        <taxon>Neoptera</taxon>
        <taxon>Endopterygota</taxon>
        <taxon>Diptera</taxon>
        <taxon>Nematocera</taxon>
        <taxon>Culicoidea</taxon>
        <taxon>Culicidae</taxon>
        <taxon>Culicinae</taxon>
        <taxon>Aedini</taxon>
        <taxon>Aedes</taxon>
        <taxon>Stegomyia</taxon>
    </lineage>
</organism>
<dbReference type="CTD" id="124995"/>
<keyword evidence="3" id="KW-0687">Ribonucleoprotein</keyword>
<dbReference type="EMBL" id="GAPW01003520">
    <property type="protein sequence ID" value="JAC10078.1"/>
    <property type="molecule type" value="mRNA"/>
</dbReference>
<dbReference type="GO" id="GO:0005840">
    <property type="term" value="C:ribosome"/>
    <property type="evidence" value="ECO:0007669"/>
    <property type="project" value="UniProtKB-KW"/>
</dbReference>
<evidence type="ECO:0000256" key="3">
    <source>
        <dbReference type="ARBA" id="ARBA00023274"/>
    </source>
</evidence>
<dbReference type="Gene3D" id="3.30.70.1730">
    <property type="match status" value="1"/>
</dbReference>
<reference evidence="7" key="1">
    <citation type="journal article" date="2014" name="PLoS Negl. Trop. Dis.">
        <title>Identification and characterization of seminal fluid proteins in the Asian tiger mosquito, Aedes albopictus.</title>
        <authorList>
            <person name="Boes K.E."/>
            <person name="Ribeiro J.M."/>
            <person name="Wong A."/>
            <person name="Harrington L.C."/>
            <person name="Wolfner M.F."/>
            <person name="Sirot L.K."/>
        </authorList>
    </citation>
    <scope>NUCLEOTIDE SEQUENCE</scope>
    <source>
        <tissue evidence="7">Reproductive organs</tissue>
    </source>
</reference>
<comment type="similarity">
    <text evidence="1">Belongs to the universal ribosomal protein uL10 family.</text>
</comment>
<dbReference type="Pfam" id="PF00466">
    <property type="entry name" value="Ribosomal_L10"/>
    <property type="match status" value="1"/>
</dbReference>
<dbReference type="VEuPathDB" id="VectorBase:AALC636_013877"/>
<dbReference type="KEGG" id="aalb:109433266"/>
<name>A0A023ELF8_AEDAL</name>
<dbReference type="InterPro" id="IPR043141">
    <property type="entry name" value="Ribosomal_uL10-like_sf"/>
</dbReference>
<dbReference type="VEuPathDB" id="VectorBase:AALF005397"/>
<proteinExistence type="evidence at transcript level"/>
<dbReference type="AlphaFoldDB" id="A0A023ELF8"/>
<accession>A0A023ELF8</accession>
<evidence type="ECO:0000256" key="5">
    <source>
        <dbReference type="ARBA" id="ARBA00035716"/>
    </source>
</evidence>
<evidence type="ECO:0000256" key="4">
    <source>
        <dbReference type="ARBA" id="ARBA00035707"/>
    </source>
</evidence>